<comment type="caution">
    <text evidence="1">The sequence shown here is derived from an EMBL/GenBank/DDBJ whole genome shotgun (WGS) entry which is preliminary data.</text>
</comment>
<proteinExistence type="predicted"/>
<dbReference type="Proteomes" id="UP001417504">
    <property type="component" value="Unassembled WGS sequence"/>
</dbReference>
<keyword evidence="2" id="KW-1185">Reference proteome</keyword>
<sequence>MAIMRVLLKVWVGDDPTRNCRREPTIFYETEKDSSSDREDEYGDKDYRLVKCIDLIEYRDDHIFDINKPPILDDNDDANFEENVVFGDDGCVFEVTQLMSIPQVSVVALCDVALSTKIRGFRDEAEEIPPHIYVPPIVDDFIEVEFDSALFVFEHFIKVSHS</sequence>
<evidence type="ECO:0000313" key="1">
    <source>
        <dbReference type="EMBL" id="KAK9086037.1"/>
    </source>
</evidence>
<organism evidence="1 2">
    <name type="scientific">Stephania japonica</name>
    <dbReference type="NCBI Taxonomy" id="461633"/>
    <lineage>
        <taxon>Eukaryota</taxon>
        <taxon>Viridiplantae</taxon>
        <taxon>Streptophyta</taxon>
        <taxon>Embryophyta</taxon>
        <taxon>Tracheophyta</taxon>
        <taxon>Spermatophyta</taxon>
        <taxon>Magnoliopsida</taxon>
        <taxon>Ranunculales</taxon>
        <taxon>Menispermaceae</taxon>
        <taxon>Menispermoideae</taxon>
        <taxon>Cissampelideae</taxon>
        <taxon>Stephania</taxon>
    </lineage>
</organism>
<protein>
    <submittedName>
        <fullName evidence="1">Uncharacterized protein</fullName>
    </submittedName>
</protein>
<name>A0AAP0HIH8_9MAGN</name>
<reference evidence="1 2" key="1">
    <citation type="submission" date="2024-01" db="EMBL/GenBank/DDBJ databases">
        <title>Genome assemblies of Stephania.</title>
        <authorList>
            <person name="Yang L."/>
        </authorList>
    </citation>
    <scope>NUCLEOTIDE SEQUENCE [LARGE SCALE GENOMIC DNA]</scope>
    <source>
        <strain evidence="1">QJT</strain>
        <tissue evidence="1">Leaf</tissue>
    </source>
</reference>
<accession>A0AAP0HIH8</accession>
<dbReference type="EMBL" id="JBBNAE010000011">
    <property type="protein sequence ID" value="KAK9086037.1"/>
    <property type="molecule type" value="Genomic_DNA"/>
</dbReference>
<dbReference type="AlphaFoldDB" id="A0AAP0HIH8"/>
<gene>
    <name evidence="1" type="ORF">Sjap_026448</name>
</gene>
<evidence type="ECO:0000313" key="2">
    <source>
        <dbReference type="Proteomes" id="UP001417504"/>
    </source>
</evidence>